<sequence length="111" mass="12846">MSKVDQTEVAERLKFGVLCRDFSGRLCYEINDFPLEKYNETKSSLVKKFGLFPFGITIYGLDEVFQCYIRGLKRVGIEWDVWSGFIVVAKSKRAENLVINMARHLESTIEI</sequence>
<comment type="caution">
    <text evidence="1">The sequence shown here is derived from an EMBL/GenBank/DDBJ whole genome shotgun (WGS) entry which is preliminary data.</text>
</comment>
<organism evidence="1 2">
    <name type="scientific">Microbulbifer taiwanensis</name>
    <dbReference type="NCBI Taxonomy" id="986746"/>
    <lineage>
        <taxon>Bacteria</taxon>
        <taxon>Pseudomonadati</taxon>
        <taxon>Pseudomonadota</taxon>
        <taxon>Gammaproteobacteria</taxon>
        <taxon>Cellvibrionales</taxon>
        <taxon>Microbulbiferaceae</taxon>
        <taxon>Microbulbifer</taxon>
    </lineage>
</organism>
<name>A0ABW1YNP7_9GAMM</name>
<proteinExistence type="predicted"/>
<accession>A0ABW1YNP7</accession>
<keyword evidence="2" id="KW-1185">Reference proteome</keyword>
<evidence type="ECO:0000313" key="2">
    <source>
        <dbReference type="Proteomes" id="UP001596425"/>
    </source>
</evidence>
<protein>
    <submittedName>
        <fullName evidence="1">Uncharacterized protein</fullName>
    </submittedName>
</protein>
<evidence type="ECO:0000313" key="1">
    <source>
        <dbReference type="EMBL" id="MFC6633707.1"/>
    </source>
</evidence>
<gene>
    <name evidence="1" type="ORF">ACFQBM_10460</name>
</gene>
<reference evidence="2" key="1">
    <citation type="journal article" date="2019" name="Int. J. Syst. Evol. Microbiol.">
        <title>The Global Catalogue of Microorganisms (GCM) 10K type strain sequencing project: providing services to taxonomists for standard genome sequencing and annotation.</title>
        <authorList>
            <consortium name="The Broad Institute Genomics Platform"/>
            <consortium name="The Broad Institute Genome Sequencing Center for Infectious Disease"/>
            <person name="Wu L."/>
            <person name="Ma J."/>
        </authorList>
    </citation>
    <scope>NUCLEOTIDE SEQUENCE [LARGE SCALE GENOMIC DNA]</scope>
    <source>
        <strain evidence="2">CGMCC 1.13718</strain>
    </source>
</reference>
<dbReference type="Proteomes" id="UP001596425">
    <property type="component" value="Unassembled WGS sequence"/>
</dbReference>
<dbReference type="RefSeq" id="WP_377516618.1">
    <property type="nucleotide sequence ID" value="NZ_JBHSVR010000001.1"/>
</dbReference>
<dbReference type="EMBL" id="JBHSVR010000001">
    <property type="protein sequence ID" value="MFC6633707.1"/>
    <property type="molecule type" value="Genomic_DNA"/>
</dbReference>